<dbReference type="OrthoDB" id="2272012at2759"/>
<feature type="compositionally biased region" description="Polar residues" evidence="1">
    <location>
        <begin position="466"/>
        <end position="476"/>
    </location>
</feature>
<feature type="region of interest" description="Disordered" evidence="1">
    <location>
        <begin position="332"/>
        <end position="357"/>
    </location>
</feature>
<dbReference type="EnsemblMetazoa" id="CapteT220967">
    <property type="protein sequence ID" value="CapteP220967"/>
    <property type="gene ID" value="CapteG220967"/>
</dbReference>
<feature type="compositionally biased region" description="Basic and acidic residues" evidence="1">
    <location>
        <begin position="116"/>
        <end position="128"/>
    </location>
</feature>
<evidence type="ECO:0000313" key="4">
    <source>
        <dbReference type="Proteomes" id="UP000014760"/>
    </source>
</evidence>
<accession>R7VDH2</accession>
<evidence type="ECO:0000313" key="2">
    <source>
        <dbReference type="EMBL" id="ELU16617.1"/>
    </source>
</evidence>
<dbReference type="HOGENOM" id="CLU_573961_0_0_1"/>
<feature type="region of interest" description="Disordered" evidence="1">
    <location>
        <begin position="1"/>
        <end position="62"/>
    </location>
</feature>
<feature type="compositionally biased region" description="Basic and acidic residues" evidence="1">
    <location>
        <begin position="23"/>
        <end position="32"/>
    </location>
</feature>
<feature type="compositionally biased region" description="Acidic residues" evidence="1">
    <location>
        <begin position="408"/>
        <end position="423"/>
    </location>
</feature>
<sequence length="476" mass="51928">MASVVDEKKSWEAVVTRRKKDKSPKLSKSEAKSRRHSFGGLRPRSAESAASDPDGGHGQKAARRQSVVYRWFKYITDATESYKNKEGIRNRRAGQVAAPEAALSGSSLEESSSSDKISESKEESKEETELNENLGSYSKASGGSVDSLEALGKVEVMQIDQAALIQPTEVVVSDAVFVEAANSTTLTPLESLQQKEEAIRSAMDEKRRLVADMLHIPVDEYDNIAEMACEVDGEKDSRELLLASISHADRLTSLINTSLTSVSPQVTPQVEEPLRIVEEGDVVEPPPTSQADEAPKMNDVMITLSAQQLLQISTRLNEQLIQLLSLVTAQDSAKQKSEVEEERPSEQTEEGSLVSRPVSLVSMESAEEVVCVQPPLVSEESVLGTTPISVVASQQEVDVEFERLHILDEEDEEEEEQEEEEQDSPPPPSPPPPTAPQQCSDQSVSSCSSSEERQSSSADEEFADATSDSQNNNIVA</sequence>
<feature type="compositionally biased region" description="Low complexity" evidence="1">
    <location>
        <begin position="437"/>
        <end position="449"/>
    </location>
</feature>
<feature type="compositionally biased region" description="Pro residues" evidence="1">
    <location>
        <begin position="424"/>
        <end position="435"/>
    </location>
</feature>
<dbReference type="EMBL" id="AMQN01004265">
    <property type="status" value="NOT_ANNOTATED_CDS"/>
    <property type="molecule type" value="Genomic_DNA"/>
</dbReference>
<dbReference type="STRING" id="283909.R7VDH2"/>
<organism evidence="2">
    <name type="scientific">Capitella teleta</name>
    <name type="common">Polychaete worm</name>
    <dbReference type="NCBI Taxonomy" id="283909"/>
    <lineage>
        <taxon>Eukaryota</taxon>
        <taxon>Metazoa</taxon>
        <taxon>Spiralia</taxon>
        <taxon>Lophotrochozoa</taxon>
        <taxon>Annelida</taxon>
        <taxon>Polychaeta</taxon>
        <taxon>Sedentaria</taxon>
        <taxon>Scolecida</taxon>
        <taxon>Capitellidae</taxon>
        <taxon>Capitella</taxon>
    </lineage>
</organism>
<feature type="compositionally biased region" description="Low complexity" evidence="1">
    <location>
        <begin position="98"/>
        <end position="115"/>
    </location>
</feature>
<reference evidence="3" key="3">
    <citation type="submission" date="2015-06" db="UniProtKB">
        <authorList>
            <consortium name="EnsemblMetazoa"/>
        </authorList>
    </citation>
    <scope>IDENTIFICATION</scope>
</reference>
<feature type="compositionally biased region" description="Basic and acidic residues" evidence="1">
    <location>
        <begin position="333"/>
        <end position="346"/>
    </location>
</feature>
<reference evidence="4" key="1">
    <citation type="submission" date="2012-12" db="EMBL/GenBank/DDBJ databases">
        <authorList>
            <person name="Hellsten U."/>
            <person name="Grimwood J."/>
            <person name="Chapman J.A."/>
            <person name="Shapiro H."/>
            <person name="Aerts A."/>
            <person name="Otillar R.P."/>
            <person name="Terry A.Y."/>
            <person name="Boore J.L."/>
            <person name="Simakov O."/>
            <person name="Marletaz F."/>
            <person name="Cho S.-J."/>
            <person name="Edsinger-Gonzales E."/>
            <person name="Havlak P."/>
            <person name="Kuo D.-H."/>
            <person name="Larsson T."/>
            <person name="Lv J."/>
            <person name="Arendt D."/>
            <person name="Savage R."/>
            <person name="Osoegawa K."/>
            <person name="de Jong P."/>
            <person name="Lindberg D.R."/>
            <person name="Seaver E.C."/>
            <person name="Weisblat D.A."/>
            <person name="Putnam N.H."/>
            <person name="Grigoriev I.V."/>
            <person name="Rokhsar D.S."/>
        </authorList>
    </citation>
    <scope>NUCLEOTIDE SEQUENCE</scope>
    <source>
        <strain evidence="4">I ESC-2004</strain>
    </source>
</reference>
<evidence type="ECO:0000313" key="3">
    <source>
        <dbReference type="EnsemblMetazoa" id="CapteP220967"/>
    </source>
</evidence>
<feature type="region of interest" description="Disordered" evidence="1">
    <location>
        <begin position="408"/>
        <end position="476"/>
    </location>
</feature>
<proteinExistence type="predicted"/>
<dbReference type="EMBL" id="KB293048">
    <property type="protein sequence ID" value="ELU16617.1"/>
    <property type="molecule type" value="Genomic_DNA"/>
</dbReference>
<dbReference type="Proteomes" id="UP000014760">
    <property type="component" value="Unassembled WGS sequence"/>
</dbReference>
<protein>
    <submittedName>
        <fullName evidence="2 3">Uncharacterized protein</fullName>
    </submittedName>
</protein>
<reference evidence="2 4" key="2">
    <citation type="journal article" date="2013" name="Nature">
        <title>Insights into bilaterian evolution from three spiralian genomes.</title>
        <authorList>
            <person name="Simakov O."/>
            <person name="Marletaz F."/>
            <person name="Cho S.J."/>
            <person name="Edsinger-Gonzales E."/>
            <person name="Havlak P."/>
            <person name="Hellsten U."/>
            <person name="Kuo D.H."/>
            <person name="Larsson T."/>
            <person name="Lv J."/>
            <person name="Arendt D."/>
            <person name="Savage R."/>
            <person name="Osoegawa K."/>
            <person name="de Jong P."/>
            <person name="Grimwood J."/>
            <person name="Chapman J.A."/>
            <person name="Shapiro H."/>
            <person name="Aerts A."/>
            <person name="Otillar R.P."/>
            <person name="Terry A.Y."/>
            <person name="Boore J.L."/>
            <person name="Grigoriev I.V."/>
            <person name="Lindberg D.R."/>
            <person name="Seaver E.C."/>
            <person name="Weisblat D.A."/>
            <person name="Putnam N.H."/>
            <person name="Rokhsar D.S."/>
        </authorList>
    </citation>
    <scope>NUCLEOTIDE SEQUENCE</scope>
    <source>
        <strain evidence="2 4">I ESC-2004</strain>
    </source>
</reference>
<feature type="compositionally biased region" description="Basic and acidic residues" evidence="1">
    <location>
        <begin position="1"/>
        <end position="11"/>
    </location>
</feature>
<dbReference type="AlphaFoldDB" id="R7VDH2"/>
<name>R7VDH2_CAPTE</name>
<keyword evidence="4" id="KW-1185">Reference proteome</keyword>
<gene>
    <name evidence="2" type="ORF">CAPTEDRAFT_220967</name>
</gene>
<feature type="region of interest" description="Disordered" evidence="1">
    <location>
        <begin position="83"/>
        <end position="142"/>
    </location>
</feature>
<evidence type="ECO:0000256" key="1">
    <source>
        <dbReference type="SAM" id="MobiDB-lite"/>
    </source>
</evidence>